<dbReference type="Proteomes" id="UP000799779">
    <property type="component" value="Unassembled WGS sequence"/>
</dbReference>
<feature type="chain" id="PRO_5025356891" description="Ecp2 effector protein domain-containing protein" evidence="1">
    <location>
        <begin position="20"/>
        <end position="220"/>
    </location>
</feature>
<keyword evidence="3" id="KW-1185">Reference proteome</keyword>
<proteinExistence type="predicted"/>
<dbReference type="EMBL" id="ML977577">
    <property type="protein sequence ID" value="KAF2002464.1"/>
    <property type="molecule type" value="Genomic_DNA"/>
</dbReference>
<dbReference type="AlphaFoldDB" id="A0A6A5WNJ5"/>
<organism evidence="2 3">
    <name type="scientific">Amniculicola lignicola CBS 123094</name>
    <dbReference type="NCBI Taxonomy" id="1392246"/>
    <lineage>
        <taxon>Eukaryota</taxon>
        <taxon>Fungi</taxon>
        <taxon>Dikarya</taxon>
        <taxon>Ascomycota</taxon>
        <taxon>Pezizomycotina</taxon>
        <taxon>Dothideomycetes</taxon>
        <taxon>Pleosporomycetidae</taxon>
        <taxon>Pleosporales</taxon>
        <taxon>Amniculicolaceae</taxon>
        <taxon>Amniculicola</taxon>
    </lineage>
</organism>
<sequence>MAVVSSIFFFLLHSILSFAQDVTPTFTSSLGVRSDCGNYDWHRNMEPDFRPNIIKRICHCHVAHGGKDGCFTSIIHPEDNDGDLTCWGVGKADPEIGTGVTVKEGLPNIASFCQRVAKDHATQSRKEGVFGEHYQLVGHSSATLEAFYDQNCETEAESYTIDERSCLRFLSRIAQECKTNNGVSEKTYGGKVVDTSNCKWLQHAGANTGNTIHSSPASQA</sequence>
<name>A0A6A5WNJ5_9PLEO</name>
<feature type="signal peptide" evidence="1">
    <location>
        <begin position="1"/>
        <end position="19"/>
    </location>
</feature>
<evidence type="ECO:0008006" key="4">
    <source>
        <dbReference type="Google" id="ProtNLM"/>
    </source>
</evidence>
<evidence type="ECO:0000313" key="3">
    <source>
        <dbReference type="Proteomes" id="UP000799779"/>
    </source>
</evidence>
<protein>
    <recommendedName>
        <fullName evidence="4">Ecp2 effector protein domain-containing protein</fullName>
    </recommendedName>
</protein>
<evidence type="ECO:0000256" key="1">
    <source>
        <dbReference type="SAM" id="SignalP"/>
    </source>
</evidence>
<accession>A0A6A5WNJ5</accession>
<reference evidence="2" key="1">
    <citation type="journal article" date="2020" name="Stud. Mycol.">
        <title>101 Dothideomycetes genomes: a test case for predicting lifestyles and emergence of pathogens.</title>
        <authorList>
            <person name="Haridas S."/>
            <person name="Albert R."/>
            <person name="Binder M."/>
            <person name="Bloem J."/>
            <person name="Labutti K."/>
            <person name="Salamov A."/>
            <person name="Andreopoulos B."/>
            <person name="Baker S."/>
            <person name="Barry K."/>
            <person name="Bills G."/>
            <person name="Bluhm B."/>
            <person name="Cannon C."/>
            <person name="Castanera R."/>
            <person name="Culley D."/>
            <person name="Daum C."/>
            <person name="Ezra D."/>
            <person name="Gonzalez J."/>
            <person name="Henrissat B."/>
            <person name="Kuo A."/>
            <person name="Liang C."/>
            <person name="Lipzen A."/>
            <person name="Lutzoni F."/>
            <person name="Magnuson J."/>
            <person name="Mondo S."/>
            <person name="Nolan M."/>
            <person name="Ohm R."/>
            <person name="Pangilinan J."/>
            <person name="Park H.-J."/>
            <person name="Ramirez L."/>
            <person name="Alfaro M."/>
            <person name="Sun H."/>
            <person name="Tritt A."/>
            <person name="Yoshinaga Y."/>
            <person name="Zwiers L.-H."/>
            <person name="Turgeon B."/>
            <person name="Goodwin S."/>
            <person name="Spatafora J."/>
            <person name="Crous P."/>
            <person name="Grigoriev I."/>
        </authorList>
    </citation>
    <scope>NUCLEOTIDE SEQUENCE</scope>
    <source>
        <strain evidence="2">CBS 123094</strain>
    </source>
</reference>
<gene>
    <name evidence="2" type="ORF">P154DRAFT_520932</name>
</gene>
<evidence type="ECO:0000313" key="2">
    <source>
        <dbReference type="EMBL" id="KAF2002464.1"/>
    </source>
</evidence>
<keyword evidence="1" id="KW-0732">Signal</keyword>